<name>A0A0F5YJJ5_9CYAN</name>
<feature type="transmembrane region" description="Helical" evidence="6">
    <location>
        <begin position="322"/>
        <end position="345"/>
    </location>
</feature>
<gene>
    <name evidence="7" type="ORF">WN50_06095</name>
</gene>
<feature type="transmembrane region" description="Helical" evidence="6">
    <location>
        <begin position="29"/>
        <end position="54"/>
    </location>
</feature>
<feature type="transmembrane region" description="Helical" evidence="6">
    <location>
        <begin position="109"/>
        <end position="128"/>
    </location>
</feature>
<feature type="transmembrane region" description="Helical" evidence="6">
    <location>
        <begin position="166"/>
        <end position="186"/>
    </location>
</feature>
<evidence type="ECO:0000313" key="7">
    <source>
        <dbReference type="EMBL" id="KKD38948.1"/>
    </source>
</evidence>
<feature type="transmembrane region" description="Helical" evidence="6">
    <location>
        <begin position="134"/>
        <end position="154"/>
    </location>
</feature>
<comment type="subcellular location">
    <subcellularLocation>
        <location evidence="1">Cell membrane</location>
        <topology evidence="1">Multi-pass membrane protein</topology>
    </subcellularLocation>
</comment>
<protein>
    <submittedName>
        <fullName evidence="7">Polysaccharide biosynthesis protein</fullName>
    </submittedName>
</protein>
<dbReference type="Proteomes" id="UP000033607">
    <property type="component" value="Unassembled WGS sequence"/>
</dbReference>
<keyword evidence="2" id="KW-1003">Cell membrane</keyword>
<reference evidence="7 8" key="1">
    <citation type="submission" date="2015-06" db="EMBL/GenBank/DDBJ databases">
        <title>Draft genome assembly of filamentous brackish cyanobacterium Limnoraphis robusta strain CS-951.</title>
        <authorList>
            <person name="Willis A."/>
            <person name="Parks M."/>
            <person name="Burford M.A."/>
        </authorList>
    </citation>
    <scope>NUCLEOTIDE SEQUENCE [LARGE SCALE GENOMIC DNA]</scope>
    <source>
        <strain evidence="7 8">CS-951</strain>
    </source>
</reference>
<feature type="transmembrane region" description="Helical" evidence="6">
    <location>
        <begin position="357"/>
        <end position="377"/>
    </location>
</feature>
<dbReference type="PANTHER" id="PTHR30250:SF11">
    <property type="entry name" value="O-ANTIGEN TRANSPORTER-RELATED"/>
    <property type="match status" value="1"/>
</dbReference>
<proteinExistence type="predicted"/>
<accession>A0A0F5YJJ5</accession>
<dbReference type="OrthoDB" id="9800982at2"/>
<dbReference type="EMBL" id="LATL02000235">
    <property type="protein sequence ID" value="KKD38948.1"/>
    <property type="molecule type" value="Genomic_DNA"/>
</dbReference>
<feature type="transmembrane region" description="Helical" evidence="6">
    <location>
        <begin position="397"/>
        <end position="418"/>
    </location>
</feature>
<dbReference type="AlphaFoldDB" id="A0A0F5YJJ5"/>
<dbReference type="GO" id="GO:0005886">
    <property type="term" value="C:plasma membrane"/>
    <property type="evidence" value="ECO:0007669"/>
    <property type="project" value="UniProtKB-SubCell"/>
</dbReference>
<dbReference type="Pfam" id="PF01943">
    <property type="entry name" value="Polysacc_synt"/>
    <property type="match status" value="1"/>
</dbReference>
<feature type="transmembrane region" description="Helical" evidence="6">
    <location>
        <begin position="425"/>
        <end position="446"/>
    </location>
</feature>
<dbReference type="PANTHER" id="PTHR30250">
    <property type="entry name" value="PST FAMILY PREDICTED COLANIC ACID TRANSPORTER"/>
    <property type="match status" value="1"/>
</dbReference>
<comment type="caution">
    <text evidence="7">The sequence shown here is derived from an EMBL/GenBank/DDBJ whole genome shotgun (WGS) entry which is preliminary data.</text>
</comment>
<evidence type="ECO:0000256" key="3">
    <source>
        <dbReference type="ARBA" id="ARBA00022692"/>
    </source>
</evidence>
<evidence type="ECO:0000256" key="4">
    <source>
        <dbReference type="ARBA" id="ARBA00022989"/>
    </source>
</evidence>
<dbReference type="RefSeq" id="WP_046277622.1">
    <property type="nucleotide sequence ID" value="NZ_LATL02000235.1"/>
</dbReference>
<evidence type="ECO:0000256" key="2">
    <source>
        <dbReference type="ARBA" id="ARBA00022475"/>
    </source>
</evidence>
<dbReference type="CDD" id="cd13128">
    <property type="entry name" value="MATE_Wzx_like"/>
    <property type="match status" value="1"/>
</dbReference>
<keyword evidence="5 6" id="KW-0472">Membrane</keyword>
<keyword evidence="4 6" id="KW-1133">Transmembrane helix</keyword>
<keyword evidence="3 6" id="KW-0812">Transmembrane</keyword>
<dbReference type="InterPro" id="IPR002797">
    <property type="entry name" value="Polysacc_synth"/>
</dbReference>
<dbReference type="InterPro" id="IPR050833">
    <property type="entry name" value="Poly_Biosynth_Transport"/>
</dbReference>
<evidence type="ECO:0000256" key="5">
    <source>
        <dbReference type="ARBA" id="ARBA00023136"/>
    </source>
</evidence>
<feature type="transmembrane region" description="Helical" evidence="6">
    <location>
        <begin position="198"/>
        <end position="218"/>
    </location>
</feature>
<evidence type="ECO:0000256" key="1">
    <source>
        <dbReference type="ARBA" id="ARBA00004651"/>
    </source>
</evidence>
<organism evidence="7 8">
    <name type="scientific">Limnoraphis robusta CS-951</name>
    <dbReference type="NCBI Taxonomy" id="1637645"/>
    <lineage>
        <taxon>Bacteria</taxon>
        <taxon>Bacillati</taxon>
        <taxon>Cyanobacteriota</taxon>
        <taxon>Cyanophyceae</taxon>
        <taxon>Oscillatoriophycideae</taxon>
        <taxon>Oscillatoriales</taxon>
        <taxon>Sirenicapillariaceae</taxon>
        <taxon>Limnoraphis</taxon>
    </lineage>
</organism>
<sequence>MGIRRIWTRLSQPFSDSPLLRNLAKGAGIAFLVQVSGVGLTTYIVQIFLARWLGTAEFGIYEYVISLTLLLAIFGGLGLPTAVLRFIVEYQVTQQSQKLRGLIRGTWRLTGVVSIVLTLGTTVLIFIFQDSRWIYFTPLLIGVWLVPFIALAKLQLEIARAFNKILLAYAPFHLIEPCLVFLGAFILWKINPDLTSEWVLSLSVFSLMIVVGSQWYFLQHQLKREYQLPTPEYQTLEWLQVAFPLLLQGVFSIVLKQTDILMIGTMVSPEAVGIYSAAAKTSVWTEFVLQAVNTVVAPVFTTLYTQNDRLGLQSLVTTVAHWIFWPSLILSIAIIAFANPILSLFGSEFLAARIPMTLLILGQLVNVGSGSVGYLMVMTGHQNKSAIIFGCSAVMNVILNAITIPLFGIVGAAISTALTMALWNILLHILVVRYLNVYPSIVYAIFAKPNPN</sequence>
<evidence type="ECO:0000256" key="6">
    <source>
        <dbReference type="SAM" id="Phobius"/>
    </source>
</evidence>
<evidence type="ECO:0000313" key="8">
    <source>
        <dbReference type="Proteomes" id="UP000033607"/>
    </source>
</evidence>
<feature type="transmembrane region" description="Helical" evidence="6">
    <location>
        <begin position="60"/>
        <end position="88"/>
    </location>
</feature>